<dbReference type="InterPro" id="IPR019734">
    <property type="entry name" value="TPR_rpt"/>
</dbReference>
<dbReference type="PROSITE" id="PS50005">
    <property type="entry name" value="TPR"/>
    <property type="match status" value="1"/>
</dbReference>
<evidence type="ECO:0000256" key="6">
    <source>
        <dbReference type="ARBA" id="ARBA00022737"/>
    </source>
</evidence>
<dbReference type="InterPro" id="IPR012340">
    <property type="entry name" value="NA-bd_OB-fold"/>
</dbReference>
<dbReference type="InterPro" id="IPR003107">
    <property type="entry name" value="HAT"/>
</dbReference>
<feature type="domain" description="S1 motif" evidence="19">
    <location>
        <begin position="809"/>
        <end position="878"/>
    </location>
</feature>
<dbReference type="InterPro" id="IPR003029">
    <property type="entry name" value="S1_domain"/>
</dbReference>
<dbReference type="FunFam" id="2.40.50.140:FF:000103">
    <property type="entry name" value="protein RRP5 homolog"/>
    <property type="match status" value="2"/>
</dbReference>
<dbReference type="InterPro" id="IPR057300">
    <property type="entry name" value="OB_Rrp5"/>
</dbReference>
<dbReference type="InterPro" id="IPR048058">
    <property type="entry name" value="Rrp5_S1_rpt_hs11_sc8"/>
</dbReference>
<dbReference type="PROSITE" id="PS50126">
    <property type="entry name" value="S1"/>
    <property type="match status" value="14"/>
</dbReference>
<feature type="repeat" description="TPR" evidence="17">
    <location>
        <begin position="1855"/>
        <end position="1888"/>
    </location>
</feature>
<dbReference type="InterPro" id="IPR057302">
    <property type="entry name" value="Rrp5_S1"/>
</dbReference>
<dbReference type="OMA" id="GQYLRAY"/>
<dbReference type="InterPro" id="IPR045209">
    <property type="entry name" value="Rrp5"/>
</dbReference>
<feature type="domain" description="S1 motif" evidence="19">
    <location>
        <begin position="538"/>
        <end position="607"/>
    </location>
</feature>
<keyword evidence="21" id="KW-1185">Reference proteome</keyword>
<sequence>MAPVKSASDTKKRKTSSTPQKQTPATPAAASSSGKKKKLEQRAPAENHVGDQKAPKDSHGEVAATEEYFPRGGASALTPLEYRDVTDQARKDILFEQTETEEKPKQKKKRRRAEDESNNGELGSKKSRTDDTSFAETLSFKRLDVGMSLLGCVKEINELDLAVSLPGQLTGYVSITEISDAITAQLQKAVGDDEESGDDESPLPELKDLFSIGQVVSCVVTDLEHDTGAGEEGADKASGKRRVALSLKPEAVNANLSTGDLVEGFMLPATITSEEDHGYILSFGIGGISGFLLRKNANTYISERNGGRPLKVGQLVYGGVLKIDDTRRVVSVTLDSAGLTKSVIPASHAAGFDTLKAGALVNTKIKAVLGNGLLLTFLGVLEGTVNMAHAGFVVRNPEEDLNAHYKAGQKVRARILYISASRKKIALTLAPHLLDSVPYQFPPQSVIDVGSIVEDLTIARIDAKVGVLVEHPTYGLGYTHISRLSDSPIDKIEKKFKLGSKHRGRVLGFDYCDGLLQLTFQKSILEQRFMRHSDIKPGMTVKGQVVKLTPAGMIVALSSTINGLCPKNHLSDINLSNPEKMFKIGAPIKCQVLSVDVKEKRVILTHKKTLMSSNLPRILSYADAKVGDLVHGVISSVKTFGCIVSFYNGVRALAPLPELSEKFVEDPSKLFTVGQVVKCRVISVDVEDEKMRVSIKLLGKGPQGSLSLDAVNIGDTVSGKIISVLPDGVLIELKPSLVRGYLTKAHLTDHPVTADKLFKTLREGDSLSNLVVLGKDTKKGHVVVSMKGLLVDEIGRHNSVPTFEDYKEGMVVPGYVKNITEKACFVGLLGDLVGMAKLHNISDRFVANPSDFLKVGQTVLVAITNVDVESRRVEVSLKHSHCAKSDASKVFETALLRSLFREQDLLQFGKTAKDTSKSIRDWAGRFRLGGKVVGTVKKQMPYGVIVDLKDGVSGLITNTPKGTILNVGTSVNGKIVDVNAERRIVDLIVASEDDTNTDKENIDAATSKKVKAAFDKGTIVDAVVQIVKEDYGILTLPAIHNAVAFALAKNLNSPGTPFTKFRVGQQLKVTITALPEAQPDSKMDGFLKQKFLVVPIPENDQPKDLLDAQRTVKNSVDPNFRRLDDYTLGARVKGKITSIKDTQVNISLGANLKGRIHGTQVSDNLADIADPKHPLRHFKVGEIIDCKVIGFHDVKTHRTLPFSHRKPVSQTAVELTVKPSDMAVPDFELTDASKAPSTLDNVTVGTEYIGIVQSVDDDALWIHISPSLLGRAHLLTHPDPSVLRKPQKHFPPGTAVRCWVQKKNAEKSTLDLSLCEPTPESLITLDTVKVGQLLHGRITLLQPGQGLTIQVSSSLYGRVHLTDLSDTYQKEPLAGFQPGRIVQCCVIGVTREKNQLDLSLRESRLKNVAEDVSDPEVKDIAHIKNDTVVSGYVRSVGSGGLFVALNRHLAARVKISELSDAFIKDWQSAFKVGQLVRGRIVAVNPAVNRIEMSMKQSVVDPDANPQMYTWSNIEQGQKVKGTVKKIAEYGVFIQLAHSSLSGLCHKSELSDNPVNMIEKLYSVGDPVKAVVLKVDLEKKKLSLGLKASYFDEMDTDDNEPADAMDVDNVVGEDEDANAMDVDDEHVDSEEDEEAEDDEEDEADGAYSGYDDEESDDDDNEDGTAPLDIGGFDWDGAEASAGEEEPESESDAEDAEEKAAKKKSRRAKQRAKREEEERIAEKEQSLLEGDKPPELAEDFERLLLGSPNSSFLWIKFMAFQLQLAEIEKAREVAERALKTISFREEQEKMNVWVALMNLENTYGTQESLLKVFERAVAMNNPKAVYIHLVRIYERTEKWDLANQLHQVMTKKFNTSSKIWTSYGLYQLRRGKVEDARRILQRSLQSLPKRKHVKTICKFAQMEFKYGEPERGRTIFEGIMSNYPKRIDLWSIYLDMEMRNGDAAIIRRLFERVINLKVSSKKMKFFFKKYLEYEKKHGTPESVEHVKQAAVAYVERLQSE</sequence>
<feature type="compositionally biased region" description="Basic and acidic residues" evidence="18">
    <location>
        <begin position="81"/>
        <end position="104"/>
    </location>
</feature>
<gene>
    <name evidence="20" type="ORF">SPPG_02077</name>
</gene>
<dbReference type="PANTHER" id="PTHR23270:SF10">
    <property type="entry name" value="PROTEIN RRP5 HOMOLOG"/>
    <property type="match status" value="1"/>
</dbReference>
<keyword evidence="9" id="KW-0539">Nucleus</keyword>
<dbReference type="CDD" id="cd05693">
    <property type="entry name" value="S1_Rrp5_repeat_hs1_sc1"/>
    <property type="match status" value="1"/>
</dbReference>
<dbReference type="SMART" id="SM00386">
    <property type="entry name" value="HAT"/>
    <property type="match status" value="7"/>
</dbReference>
<dbReference type="InterPro" id="IPR055430">
    <property type="entry name" value="HAT_Syf1_CNRKL1_C"/>
</dbReference>
<keyword evidence="5" id="KW-0597">Phosphoprotein</keyword>
<dbReference type="FunFam" id="1.25.40.10:FF:000065">
    <property type="entry name" value="Programmed cell death 11"/>
    <property type="match status" value="1"/>
</dbReference>
<keyword evidence="7" id="KW-0832">Ubl conjugation</keyword>
<feature type="compositionally biased region" description="Low complexity" evidence="18">
    <location>
        <begin position="16"/>
        <end position="33"/>
    </location>
</feature>
<evidence type="ECO:0000256" key="16">
    <source>
        <dbReference type="ARBA" id="ARBA00080810"/>
    </source>
</evidence>
<feature type="domain" description="S1 motif" evidence="19">
    <location>
        <begin position="714"/>
        <end position="787"/>
    </location>
</feature>
<evidence type="ECO:0000256" key="13">
    <source>
        <dbReference type="ARBA" id="ARBA00067510"/>
    </source>
</evidence>
<evidence type="ECO:0000256" key="18">
    <source>
        <dbReference type="SAM" id="MobiDB-lite"/>
    </source>
</evidence>
<dbReference type="FunCoup" id="A0A0L0HNJ8">
    <property type="interactions" value="578"/>
</dbReference>
<evidence type="ECO:0000256" key="2">
    <source>
        <dbReference type="ARBA" id="ARBA00022499"/>
    </source>
</evidence>
<evidence type="ECO:0000256" key="3">
    <source>
        <dbReference type="ARBA" id="ARBA00022517"/>
    </source>
</evidence>
<evidence type="ECO:0000313" key="20">
    <source>
        <dbReference type="EMBL" id="KND03006.1"/>
    </source>
</evidence>
<name>A0A0L0HNJ8_SPIPD</name>
<feature type="compositionally biased region" description="Acidic residues" evidence="18">
    <location>
        <begin position="1680"/>
        <end position="1695"/>
    </location>
</feature>
<feature type="domain" description="S1 motif" evidence="19">
    <location>
        <begin position="1331"/>
        <end position="1401"/>
    </location>
</feature>
<feature type="domain" description="S1 motif" evidence="19">
    <location>
        <begin position="1426"/>
        <end position="1495"/>
    </location>
</feature>
<dbReference type="InParanoid" id="A0A0L0HNJ8"/>
<protein>
    <recommendedName>
        <fullName evidence="13">Protein RRP5 homolog</fullName>
    </recommendedName>
    <alternativeName>
        <fullName evidence="16">Programmed cell death protein 11</fullName>
    </alternativeName>
    <alternativeName>
        <fullName evidence="15">Ribosomal RNA-processing protein 5</fullName>
    </alternativeName>
    <alternativeName>
        <fullName evidence="14">rRNA biogenesis protein RRP5</fullName>
    </alternativeName>
</protein>
<dbReference type="FunFam" id="2.40.50.140:FF:000200">
    <property type="entry name" value="Programmed cell death 11"/>
    <property type="match status" value="1"/>
</dbReference>
<dbReference type="InterPro" id="IPR048059">
    <property type="entry name" value="Rrp5_S1_rpt_hs1_sc1"/>
</dbReference>
<dbReference type="SUPFAM" id="SSF48452">
    <property type="entry name" value="TPR-like"/>
    <property type="match status" value="2"/>
</dbReference>
<dbReference type="EMBL" id="KQ257452">
    <property type="protein sequence ID" value="KND03006.1"/>
    <property type="molecule type" value="Genomic_DNA"/>
</dbReference>
<dbReference type="Pfam" id="PF24682">
    <property type="entry name" value="OB_RRP5"/>
    <property type="match status" value="1"/>
</dbReference>
<feature type="domain" description="S1 motif" evidence="19">
    <location>
        <begin position="627"/>
        <end position="696"/>
    </location>
</feature>
<dbReference type="PANTHER" id="PTHR23270">
    <property type="entry name" value="PROGRAMMED CELL DEATH PROTEIN 11 PRE-RRNA PROCESSING PROTEIN RRP5"/>
    <property type="match status" value="1"/>
</dbReference>
<feature type="domain" description="S1 motif" evidence="19">
    <location>
        <begin position="929"/>
        <end position="990"/>
    </location>
</feature>
<evidence type="ECO:0000256" key="9">
    <source>
        <dbReference type="ARBA" id="ARBA00023242"/>
    </source>
</evidence>
<feature type="domain" description="S1 motif" evidence="19">
    <location>
        <begin position="259"/>
        <end position="335"/>
    </location>
</feature>
<evidence type="ECO:0000256" key="14">
    <source>
        <dbReference type="ARBA" id="ARBA00073619"/>
    </source>
</evidence>
<dbReference type="FunFam" id="2.40.50.140:FF:000155">
    <property type="entry name" value="rRNA biogenesis protein RRP5"/>
    <property type="match status" value="1"/>
</dbReference>
<keyword evidence="3" id="KW-0690">Ribosome biogenesis</keyword>
<feature type="domain" description="S1 motif" evidence="19">
    <location>
        <begin position="1245"/>
        <end position="1315"/>
    </location>
</feature>
<feature type="compositionally biased region" description="Basic and acidic residues" evidence="18">
    <location>
        <begin position="1711"/>
        <end position="1732"/>
    </location>
</feature>
<dbReference type="Pfam" id="PF23459">
    <property type="entry name" value="S1_RRP5"/>
    <property type="match status" value="4"/>
</dbReference>
<dbReference type="VEuPathDB" id="FungiDB:SPPG_02077"/>
<feature type="domain" description="S1 motif" evidence="19">
    <location>
        <begin position="1516"/>
        <end position="1586"/>
    </location>
</feature>
<feature type="domain" description="S1 motif" evidence="19">
    <location>
        <begin position="450"/>
        <end position="521"/>
    </location>
</feature>
<evidence type="ECO:0000256" key="4">
    <source>
        <dbReference type="ARBA" id="ARBA00022552"/>
    </source>
</evidence>
<feature type="compositionally biased region" description="Basic and acidic residues" evidence="18">
    <location>
        <begin position="40"/>
        <end position="60"/>
    </location>
</feature>
<dbReference type="GO" id="GO:0003723">
    <property type="term" value="F:RNA binding"/>
    <property type="evidence" value="ECO:0007669"/>
    <property type="project" value="TreeGrafter"/>
</dbReference>
<evidence type="ECO:0000256" key="10">
    <source>
        <dbReference type="ARBA" id="ARBA00023274"/>
    </source>
</evidence>
<evidence type="ECO:0000256" key="7">
    <source>
        <dbReference type="ARBA" id="ARBA00022843"/>
    </source>
</evidence>
<feature type="region of interest" description="Disordered" evidence="18">
    <location>
        <begin position="1615"/>
        <end position="1732"/>
    </location>
</feature>
<dbReference type="SMART" id="SM00316">
    <property type="entry name" value="S1"/>
    <property type="match status" value="14"/>
</dbReference>
<dbReference type="CDD" id="cd05708">
    <property type="entry name" value="S1_Rrp5_repeat_sc12"/>
    <property type="match status" value="1"/>
</dbReference>
<evidence type="ECO:0000256" key="15">
    <source>
        <dbReference type="ARBA" id="ARBA00076674"/>
    </source>
</evidence>
<dbReference type="GeneID" id="27685694"/>
<evidence type="ECO:0000256" key="11">
    <source>
        <dbReference type="ARBA" id="ARBA00059726"/>
    </source>
</evidence>
<keyword evidence="8" id="KW-0007">Acetylation</keyword>
<dbReference type="InterPro" id="IPR011990">
    <property type="entry name" value="TPR-like_helical_dom_sf"/>
</dbReference>
<dbReference type="eggNOG" id="KOG1070">
    <property type="taxonomic scope" value="Eukaryota"/>
</dbReference>
<dbReference type="Gene3D" id="1.25.40.10">
    <property type="entry name" value="Tetratricopeptide repeat domain"/>
    <property type="match status" value="2"/>
</dbReference>
<evidence type="ECO:0000256" key="5">
    <source>
        <dbReference type="ARBA" id="ARBA00022553"/>
    </source>
</evidence>
<comment type="subunit">
    <text evidence="12">Interacts with NF-kappa-B p50/NFKB1 and NF-kappa-B p65/RELA.</text>
</comment>
<organism evidence="20 21">
    <name type="scientific">Spizellomyces punctatus (strain DAOM BR117)</name>
    <dbReference type="NCBI Taxonomy" id="645134"/>
    <lineage>
        <taxon>Eukaryota</taxon>
        <taxon>Fungi</taxon>
        <taxon>Fungi incertae sedis</taxon>
        <taxon>Chytridiomycota</taxon>
        <taxon>Chytridiomycota incertae sedis</taxon>
        <taxon>Chytridiomycetes</taxon>
        <taxon>Spizellomycetales</taxon>
        <taxon>Spizellomycetaceae</taxon>
        <taxon>Spizellomyces</taxon>
    </lineage>
</organism>
<dbReference type="Pfam" id="PF00575">
    <property type="entry name" value="S1"/>
    <property type="match status" value="5"/>
</dbReference>
<feature type="domain" description="S1 motif" evidence="19">
    <location>
        <begin position="358"/>
        <end position="430"/>
    </location>
</feature>
<evidence type="ECO:0000256" key="1">
    <source>
        <dbReference type="ARBA" id="ARBA00004604"/>
    </source>
</evidence>
<keyword evidence="6" id="KW-0677">Repeat</keyword>
<feature type="region of interest" description="Disordered" evidence="18">
    <location>
        <begin position="1"/>
        <end position="133"/>
    </location>
</feature>
<dbReference type="FunFam" id="2.40.50.140:FF:000159">
    <property type="entry name" value="rRNA biogenesis protein rrp5"/>
    <property type="match status" value="1"/>
</dbReference>
<dbReference type="InterPro" id="IPR057301">
    <property type="entry name" value="Rrp5_OB_4th"/>
</dbReference>
<reference evidence="20 21" key="1">
    <citation type="submission" date="2009-08" db="EMBL/GenBank/DDBJ databases">
        <title>The Genome Sequence of Spizellomyces punctatus strain DAOM BR117.</title>
        <authorList>
            <consortium name="The Broad Institute Genome Sequencing Platform"/>
            <person name="Russ C."/>
            <person name="Cuomo C."/>
            <person name="Shea T."/>
            <person name="Young S.K."/>
            <person name="Zeng Q."/>
            <person name="Koehrsen M."/>
            <person name="Haas B."/>
            <person name="Borodovsky M."/>
            <person name="Guigo R."/>
            <person name="Alvarado L."/>
            <person name="Berlin A."/>
            <person name="Bochicchio J."/>
            <person name="Borenstein D."/>
            <person name="Chapman S."/>
            <person name="Chen Z."/>
            <person name="Engels R."/>
            <person name="Freedman E."/>
            <person name="Gellesch M."/>
            <person name="Goldberg J."/>
            <person name="Griggs A."/>
            <person name="Gujja S."/>
            <person name="Heiman D."/>
            <person name="Hepburn T."/>
            <person name="Howarth C."/>
            <person name="Jen D."/>
            <person name="Larson L."/>
            <person name="Lewis B."/>
            <person name="Mehta T."/>
            <person name="Park D."/>
            <person name="Pearson M."/>
            <person name="Roberts A."/>
            <person name="Saif S."/>
            <person name="Shenoy N."/>
            <person name="Sisk P."/>
            <person name="Stolte C."/>
            <person name="Sykes S."/>
            <person name="Thomson T."/>
            <person name="Walk T."/>
            <person name="White J."/>
            <person name="Yandava C."/>
            <person name="Burger G."/>
            <person name="Gray M.W."/>
            <person name="Holland P.W.H."/>
            <person name="King N."/>
            <person name="Lang F.B.F."/>
            <person name="Roger A.J."/>
            <person name="Ruiz-Trillo I."/>
            <person name="Lander E."/>
            <person name="Nusbaum C."/>
        </authorList>
    </citation>
    <scope>NUCLEOTIDE SEQUENCE [LARGE SCALE GENOMIC DNA]</scope>
    <source>
        <strain evidence="20 21">DAOM BR117</strain>
    </source>
</reference>
<keyword evidence="2" id="KW-1017">Isopeptide bond</keyword>
<evidence type="ECO:0000256" key="12">
    <source>
        <dbReference type="ARBA" id="ARBA00062488"/>
    </source>
</evidence>
<dbReference type="OrthoDB" id="412781at2759"/>
<dbReference type="FunFam" id="2.40.50.140:FF:000148">
    <property type="entry name" value="protein RRP5 homolog isoform X1"/>
    <property type="match status" value="1"/>
</dbReference>
<dbReference type="Gene3D" id="2.40.50.140">
    <property type="entry name" value="Nucleic acid-binding proteins"/>
    <property type="match status" value="14"/>
</dbReference>
<evidence type="ECO:0000259" key="19">
    <source>
        <dbReference type="PROSITE" id="PS50126"/>
    </source>
</evidence>
<keyword evidence="10" id="KW-0687">Ribonucleoprotein</keyword>
<keyword evidence="4" id="KW-0698">rRNA processing</keyword>
<accession>A0A0L0HNJ8</accession>
<keyword evidence="17" id="KW-0802">TPR repeat</keyword>
<feature type="compositionally biased region" description="Basic residues" evidence="18">
    <location>
        <begin position="1699"/>
        <end position="1710"/>
    </location>
</feature>
<dbReference type="GO" id="GO:0006364">
    <property type="term" value="P:rRNA processing"/>
    <property type="evidence" value="ECO:0007669"/>
    <property type="project" value="UniProtKB-KW"/>
</dbReference>
<dbReference type="SUPFAM" id="SSF50249">
    <property type="entry name" value="Nucleic acid-binding proteins"/>
    <property type="match status" value="14"/>
</dbReference>
<feature type="domain" description="S1 motif" evidence="19">
    <location>
        <begin position="146"/>
        <end position="248"/>
    </location>
</feature>
<dbReference type="STRING" id="645134.A0A0L0HNJ8"/>
<dbReference type="Proteomes" id="UP000053201">
    <property type="component" value="Unassembled WGS sequence"/>
</dbReference>
<evidence type="ECO:0000256" key="8">
    <source>
        <dbReference type="ARBA" id="ARBA00022990"/>
    </source>
</evidence>
<dbReference type="GO" id="GO:0032040">
    <property type="term" value="C:small-subunit processome"/>
    <property type="evidence" value="ECO:0007669"/>
    <property type="project" value="TreeGrafter"/>
</dbReference>
<dbReference type="RefSeq" id="XP_016611045.1">
    <property type="nucleotide sequence ID" value="XM_016750378.1"/>
</dbReference>
<dbReference type="Pfam" id="PF24685">
    <property type="entry name" value="OB_RRP5_4th"/>
    <property type="match status" value="1"/>
</dbReference>
<dbReference type="FunFam" id="2.40.50.140:FF:000179">
    <property type="entry name" value="rRNA biogenesis protein RRP5"/>
    <property type="match status" value="1"/>
</dbReference>
<dbReference type="CDD" id="cd05702">
    <property type="entry name" value="S1_Rrp5_repeat_hs11_sc8"/>
    <property type="match status" value="1"/>
</dbReference>
<comment type="function">
    <text evidence="11">Essential for the generation of mature 18S rRNA, specifically necessary for cleavages at sites A0, 1 and 2 of the 47S precursor. Directly interacts with U3 snoRNA.</text>
</comment>
<proteinExistence type="predicted"/>
<evidence type="ECO:0000256" key="17">
    <source>
        <dbReference type="PROSITE-ProRule" id="PRU00339"/>
    </source>
</evidence>
<dbReference type="Pfam" id="PF23231">
    <property type="entry name" value="HAT_Syf1_CNRKL1_C"/>
    <property type="match status" value="1"/>
</dbReference>
<evidence type="ECO:0000313" key="21">
    <source>
        <dbReference type="Proteomes" id="UP000053201"/>
    </source>
</evidence>
<feature type="compositionally biased region" description="Acidic residues" evidence="18">
    <location>
        <begin position="1615"/>
        <end position="1661"/>
    </location>
</feature>
<dbReference type="CDD" id="cd05697">
    <property type="entry name" value="S1_Rrp5_repeat_hs5"/>
    <property type="match status" value="1"/>
</dbReference>
<comment type="subcellular location">
    <subcellularLocation>
        <location evidence="1">Nucleus</location>
        <location evidence="1">Nucleolus</location>
    </subcellularLocation>
</comment>
<feature type="domain" description="S1 motif" evidence="19">
    <location>
        <begin position="1129"/>
        <end position="1205"/>
    </location>
</feature>